<dbReference type="GO" id="GO:0009927">
    <property type="term" value="F:histidine phosphotransfer kinase activity"/>
    <property type="evidence" value="ECO:0007669"/>
    <property type="project" value="TreeGrafter"/>
</dbReference>
<dbReference type="InterPro" id="IPR011006">
    <property type="entry name" value="CheY-like_superfamily"/>
</dbReference>
<gene>
    <name evidence="13" type="ORF">C3L24_09925</name>
</gene>
<dbReference type="SUPFAM" id="SSF158472">
    <property type="entry name" value="HAMP domain-like"/>
    <property type="match status" value="1"/>
</dbReference>
<dbReference type="Pfam" id="PF00512">
    <property type="entry name" value="HisKA"/>
    <property type="match status" value="1"/>
</dbReference>
<dbReference type="PANTHER" id="PTHR43047:SF63">
    <property type="entry name" value="HISTIDINE KINASE"/>
    <property type="match status" value="1"/>
</dbReference>
<dbReference type="PROSITE" id="PS50110">
    <property type="entry name" value="RESPONSE_REGULATORY"/>
    <property type="match status" value="1"/>
</dbReference>
<comment type="catalytic activity">
    <reaction evidence="1">
        <text>ATP + protein L-histidine = ADP + protein N-phospho-L-histidine.</text>
        <dbReference type="EC" id="2.7.13.3"/>
    </reaction>
</comment>
<dbReference type="PANTHER" id="PTHR43047">
    <property type="entry name" value="TWO-COMPONENT HISTIDINE PROTEIN KINASE"/>
    <property type="match status" value="1"/>
</dbReference>
<dbReference type="EMBL" id="PQCO01000239">
    <property type="protein sequence ID" value="PUD99966.1"/>
    <property type="molecule type" value="Genomic_DNA"/>
</dbReference>
<dbReference type="Pfam" id="PF00072">
    <property type="entry name" value="Response_reg"/>
    <property type="match status" value="1"/>
</dbReference>
<proteinExistence type="predicted"/>
<feature type="transmembrane region" description="Helical" evidence="9">
    <location>
        <begin position="6"/>
        <end position="25"/>
    </location>
</feature>
<comment type="subcellular location">
    <subcellularLocation>
        <location evidence="2">Membrane</location>
    </subcellularLocation>
</comment>
<dbReference type="InterPro" id="IPR003594">
    <property type="entry name" value="HATPase_dom"/>
</dbReference>
<dbReference type="PRINTS" id="PR00344">
    <property type="entry name" value="BCTRLSENSOR"/>
</dbReference>
<reference evidence="13 14" key="1">
    <citation type="submission" date="2018-01" db="EMBL/GenBank/DDBJ databases">
        <title>Novel co-symbiosis in the lucinid bivalve Phacoides pectinatus.</title>
        <authorList>
            <person name="Lim S.J."/>
            <person name="Davis B.G."/>
            <person name="Gill D.E."/>
            <person name="Engel A.S."/>
            <person name="Anderson L.C."/>
            <person name="Campbell B.J."/>
        </authorList>
    </citation>
    <scope>NUCLEOTIDE SEQUENCE [LARGE SCALE GENOMIC DNA]</scope>
    <source>
        <strain evidence="13">N3_P5</strain>
    </source>
</reference>
<evidence type="ECO:0000256" key="4">
    <source>
        <dbReference type="ARBA" id="ARBA00022553"/>
    </source>
</evidence>
<evidence type="ECO:0000256" key="9">
    <source>
        <dbReference type="SAM" id="Phobius"/>
    </source>
</evidence>
<dbReference type="SMART" id="SM00304">
    <property type="entry name" value="HAMP"/>
    <property type="match status" value="1"/>
</dbReference>
<feature type="domain" description="HAMP" evidence="12">
    <location>
        <begin position="209"/>
        <end position="261"/>
    </location>
</feature>
<dbReference type="InterPro" id="IPR005467">
    <property type="entry name" value="His_kinase_dom"/>
</dbReference>
<feature type="domain" description="Histidine kinase" evidence="10">
    <location>
        <begin position="301"/>
        <end position="522"/>
    </location>
</feature>
<dbReference type="InterPro" id="IPR036097">
    <property type="entry name" value="HisK_dim/P_sf"/>
</dbReference>
<evidence type="ECO:0000256" key="2">
    <source>
        <dbReference type="ARBA" id="ARBA00004370"/>
    </source>
</evidence>
<dbReference type="SUPFAM" id="SSF47384">
    <property type="entry name" value="Homodimeric domain of signal transducing histidine kinase"/>
    <property type="match status" value="1"/>
</dbReference>
<feature type="transmembrane region" description="Helical" evidence="9">
    <location>
        <begin position="188"/>
        <end position="211"/>
    </location>
</feature>
<dbReference type="PROSITE" id="PS50885">
    <property type="entry name" value="HAMP"/>
    <property type="match status" value="1"/>
</dbReference>
<dbReference type="SUPFAM" id="SSF55874">
    <property type="entry name" value="ATPase domain of HSP90 chaperone/DNA topoisomerase II/histidine kinase"/>
    <property type="match status" value="1"/>
</dbReference>
<evidence type="ECO:0000256" key="6">
    <source>
        <dbReference type="ARBA" id="ARBA00022777"/>
    </source>
</evidence>
<dbReference type="GO" id="GO:0005886">
    <property type="term" value="C:plasma membrane"/>
    <property type="evidence" value="ECO:0007669"/>
    <property type="project" value="TreeGrafter"/>
</dbReference>
<evidence type="ECO:0000259" key="10">
    <source>
        <dbReference type="PROSITE" id="PS50109"/>
    </source>
</evidence>
<evidence type="ECO:0000256" key="8">
    <source>
        <dbReference type="PROSITE-ProRule" id="PRU00169"/>
    </source>
</evidence>
<keyword evidence="5" id="KW-0808">Transferase</keyword>
<comment type="caution">
    <text evidence="13">The sequence shown here is derived from an EMBL/GenBank/DDBJ whole genome shotgun (WGS) entry which is preliminary data.</text>
</comment>
<dbReference type="Gene3D" id="6.10.340.10">
    <property type="match status" value="1"/>
</dbReference>
<evidence type="ECO:0000256" key="7">
    <source>
        <dbReference type="ARBA" id="ARBA00023012"/>
    </source>
</evidence>
<keyword evidence="9" id="KW-0812">Transmembrane</keyword>
<dbReference type="GO" id="GO:0000155">
    <property type="term" value="F:phosphorelay sensor kinase activity"/>
    <property type="evidence" value="ECO:0007669"/>
    <property type="project" value="InterPro"/>
</dbReference>
<dbReference type="InterPro" id="IPR036890">
    <property type="entry name" value="HATPase_C_sf"/>
</dbReference>
<dbReference type="Pfam" id="PF00672">
    <property type="entry name" value="HAMP"/>
    <property type="match status" value="1"/>
</dbReference>
<evidence type="ECO:0000256" key="1">
    <source>
        <dbReference type="ARBA" id="ARBA00000085"/>
    </source>
</evidence>
<keyword evidence="4 8" id="KW-0597">Phosphoprotein</keyword>
<dbReference type="InterPro" id="IPR004358">
    <property type="entry name" value="Sig_transdc_His_kin-like_C"/>
</dbReference>
<dbReference type="CDD" id="cd17546">
    <property type="entry name" value="REC_hyHK_CKI1_RcsC-like"/>
    <property type="match status" value="1"/>
</dbReference>
<dbReference type="InterPro" id="IPR001789">
    <property type="entry name" value="Sig_transdc_resp-reg_receiver"/>
</dbReference>
<keyword evidence="9" id="KW-1133">Transmembrane helix</keyword>
<dbReference type="Gene3D" id="1.10.287.130">
    <property type="match status" value="1"/>
</dbReference>
<name>A0A6N4DRM9_9GAMM</name>
<dbReference type="Proteomes" id="UP000250928">
    <property type="component" value="Unassembled WGS sequence"/>
</dbReference>
<dbReference type="Pfam" id="PF02518">
    <property type="entry name" value="HATPase_c"/>
    <property type="match status" value="1"/>
</dbReference>
<dbReference type="CDD" id="cd16922">
    <property type="entry name" value="HATPase_EvgS-ArcB-TorS-like"/>
    <property type="match status" value="1"/>
</dbReference>
<organism evidence="13 14">
    <name type="scientific">Candidatus Sedimenticola endophacoides</name>
    <dbReference type="NCBI Taxonomy" id="2548426"/>
    <lineage>
        <taxon>Bacteria</taxon>
        <taxon>Pseudomonadati</taxon>
        <taxon>Pseudomonadota</taxon>
        <taxon>Gammaproteobacteria</taxon>
        <taxon>Chromatiales</taxon>
        <taxon>Sedimenticolaceae</taxon>
        <taxon>Sedimenticola</taxon>
    </lineage>
</organism>
<evidence type="ECO:0000256" key="3">
    <source>
        <dbReference type="ARBA" id="ARBA00012438"/>
    </source>
</evidence>
<evidence type="ECO:0000313" key="13">
    <source>
        <dbReference type="EMBL" id="PUD99966.1"/>
    </source>
</evidence>
<dbReference type="Gene3D" id="3.40.50.2300">
    <property type="match status" value="1"/>
</dbReference>
<dbReference type="PROSITE" id="PS50109">
    <property type="entry name" value="HIS_KIN"/>
    <property type="match status" value="1"/>
</dbReference>
<feature type="domain" description="Response regulatory" evidence="11">
    <location>
        <begin position="551"/>
        <end position="667"/>
    </location>
</feature>
<keyword evidence="6 13" id="KW-0418">Kinase</keyword>
<accession>A0A6N4DRM9</accession>
<dbReference type="CDD" id="cd00082">
    <property type="entry name" value="HisKA"/>
    <property type="match status" value="1"/>
</dbReference>
<evidence type="ECO:0000259" key="11">
    <source>
        <dbReference type="PROSITE" id="PS50110"/>
    </source>
</evidence>
<keyword evidence="7" id="KW-0902">Two-component regulatory system</keyword>
<dbReference type="SMART" id="SM00388">
    <property type="entry name" value="HisKA"/>
    <property type="match status" value="1"/>
</dbReference>
<dbReference type="InterPro" id="IPR003661">
    <property type="entry name" value="HisK_dim/P_dom"/>
</dbReference>
<sequence>MSIRWKLYLTIVMAMLINLAVNHYAALTYKEATRQAAEIREYTTRIVTGALTSQVHFKKQVQEWKNILLRGYEPGMLEQYQGLFEHEEAATRQRITALIELLEEGSAAIETARSFQAAHHRLGIAYRQALEAFDPRDPASHLEIDRRVRGIDRQPSSLIDEVVASSLAYKDAKLGQLEEELALTERRILAALVGLLILTIFSFVLISNYHIARPIMAATRVARRIAAGDLKGEIPRGGRDEPGQLFESLRSMQKNLRISQKRLKHERKSLARRVKRRTRDLRFANEELARAAKAKDLFLATMSHELRTPLTTVLGLTEMLKDRLYGPLNDAQEKSLSTVEESSRHLLTLINDILDVAKVESGKMELKWDYIPVAQLVEASLRLVRQPAQKKSLQLESSIDPAISLIHGDSRRLKQVLVNLLGNAVKFTPAGGRIGLDVTLGENRKSVHLSVWDTGIGIEEGHQARLFEPFVQLDNEPTRRYSGTGLGLTLVNRLAQLHGGAIEVESHPGQGSRFTFSLPWKKARNLPEKVEIRGGTLDNDDTPPENLGRIHILLAEDNVANRGMISEFLRHQGLSVSVALDGPDVIRQATGGNPDIILMDIQLKELNGFEVTRELRRHPRLAQTPIIALTALAMPGDRERCLEAGMDDYLSKPMGLKELYRRILDFITDR</sequence>
<dbReference type="FunFam" id="1.10.287.130:FF:000145">
    <property type="entry name" value="Sensory transduction histidine kinase"/>
    <property type="match status" value="1"/>
</dbReference>
<dbReference type="FunFam" id="3.30.565.10:FF:000010">
    <property type="entry name" value="Sensor histidine kinase RcsC"/>
    <property type="match status" value="1"/>
</dbReference>
<evidence type="ECO:0000256" key="5">
    <source>
        <dbReference type="ARBA" id="ARBA00022679"/>
    </source>
</evidence>
<feature type="modified residue" description="4-aspartylphosphate" evidence="8">
    <location>
        <position position="600"/>
    </location>
</feature>
<dbReference type="InterPro" id="IPR003660">
    <property type="entry name" value="HAMP_dom"/>
</dbReference>
<dbReference type="CDD" id="cd06225">
    <property type="entry name" value="HAMP"/>
    <property type="match status" value="1"/>
</dbReference>
<evidence type="ECO:0000313" key="14">
    <source>
        <dbReference type="Proteomes" id="UP000250928"/>
    </source>
</evidence>
<dbReference type="AlphaFoldDB" id="A0A6N4DRM9"/>
<dbReference type="Gene3D" id="3.30.565.10">
    <property type="entry name" value="Histidine kinase-like ATPase, C-terminal domain"/>
    <property type="match status" value="1"/>
</dbReference>
<protein>
    <recommendedName>
        <fullName evidence="3">histidine kinase</fullName>
        <ecNumber evidence="3">2.7.13.3</ecNumber>
    </recommendedName>
</protein>
<dbReference type="SUPFAM" id="SSF52172">
    <property type="entry name" value="CheY-like"/>
    <property type="match status" value="1"/>
</dbReference>
<dbReference type="EC" id="2.7.13.3" evidence="3"/>
<dbReference type="SMART" id="SM00387">
    <property type="entry name" value="HATPase_c"/>
    <property type="match status" value="1"/>
</dbReference>
<keyword evidence="9" id="KW-0472">Membrane</keyword>
<evidence type="ECO:0000259" key="12">
    <source>
        <dbReference type="PROSITE" id="PS50885"/>
    </source>
</evidence>
<dbReference type="SMART" id="SM00448">
    <property type="entry name" value="REC"/>
    <property type="match status" value="1"/>
</dbReference>